<dbReference type="STRING" id="996637.SGM_6590"/>
<reference evidence="2 3" key="1">
    <citation type="journal article" date="2011" name="J. Bacteriol.">
        <title>Draft genome sequence of the marine bacterium Streptomyces griseoaurantiacus M045, which produces novel manumycin-type antibiotics with a pABA core component.</title>
        <authorList>
            <person name="Li F."/>
            <person name="Jiang P."/>
            <person name="Zheng H."/>
            <person name="Wang S."/>
            <person name="Zhao G."/>
            <person name="Qin S."/>
            <person name="Liu Z."/>
        </authorList>
    </citation>
    <scope>NUCLEOTIDE SEQUENCE [LARGE SCALE GENOMIC DNA]</scope>
    <source>
        <strain evidence="2 3">M045</strain>
    </source>
</reference>
<name>F3NT97_9ACTN</name>
<dbReference type="EMBL" id="AEYX01000046">
    <property type="protein sequence ID" value="EGG43450.1"/>
    <property type="molecule type" value="Genomic_DNA"/>
</dbReference>
<organism evidence="2 3">
    <name type="scientific">Streptomyces griseoaurantiacus M045</name>
    <dbReference type="NCBI Taxonomy" id="996637"/>
    <lineage>
        <taxon>Bacteria</taxon>
        <taxon>Bacillati</taxon>
        <taxon>Actinomycetota</taxon>
        <taxon>Actinomycetes</taxon>
        <taxon>Kitasatosporales</taxon>
        <taxon>Streptomycetaceae</taxon>
        <taxon>Streptomyces</taxon>
        <taxon>Streptomyces aurantiacus group</taxon>
    </lineage>
</organism>
<dbReference type="AlphaFoldDB" id="F3NT97"/>
<proteinExistence type="predicted"/>
<comment type="caution">
    <text evidence="2">The sequence shown here is derived from an EMBL/GenBank/DDBJ whole genome shotgun (WGS) entry which is preliminary data.</text>
</comment>
<protein>
    <submittedName>
        <fullName evidence="2">Uncharacterized protein</fullName>
    </submittedName>
</protein>
<keyword evidence="3" id="KW-1185">Reference proteome</keyword>
<feature type="region of interest" description="Disordered" evidence="1">
    <location>
        <begin position="1"/>
        <end position="59"/>
    </location>
</feature>
<dbReference type="Proteomes" id="UP000003022">
    <property type="component" value="Unassembled WGS sequence"/>
</dbReference>
<evidence type="ECO:0000313" key="3">
    <source>
        <dbReference type="Proteomes" id="UP000003022"/>
    </source>
</evidence>
<evidence type="ECO:0000313" key="2">
    <source>
        <dbReference type="EMBL" id="EGG43450.1"/>
    </source>
</evidence>
<evidence type="ECO:0000256" key="1">
    <source>
        <dbReference type="SAM" id="MobiDB-lite"/>
    </source>
</evidence>
<gene>
    <name evidence="2" type="ORF">SGM_6590</name>
</gene>
<sequence length="59" mass="6115">MALQGDQGSDHFSDHFIERPCPPPVPPDASTRAPPSRRGPPGLPQASPSRALSVSGAGR</sequence>
<feature type="compositionally biased region" description="Basic and acidic residues" evidence="1">
    <location>
        <begin position="8"/>
        <end position="18"/>
    </location>
</feature>
<accession>F3NT97</accession>